<keyword evidence="2" id="KW-1185">Reference proteome</keyword>
<sequence length="150" mass="17478">MSLHPTRTTFNLNKYTLSQCKGRRSRRESRTYVYAAVGLCSGQVGFEDGQQRRRWRPSRIAALSSEVVGLWRVRAKEAKRENKGLRLRKKSKNQWCFFWKSVRREVNVYVLLLHAENPYIYVVGTLVLFGRPRSYGGGSDFGVLWFQEGI</sequence>
<accession>A0AAV1BE09</accession>
<name>A0AAV1BE09_VICFA</name>
<protein>
    <submittedName>
        <fullName evidence="1">Uncharacterized protein</fullName>
    </submittedName>
</protein>
<reference evidence="1 2" key="1">
    <citation type="submission" date="2023-01" db="EMBL/GenBank/DDBJ databases">
        <authorList>
            <person name="Kreplak J."/>
        </authorList>
    </citation>
    <scope>NUCLEOTIDE SEQUENCE [LARGE SCALE GENOMIC DNA]</scope>
</reference>
<gene>
    <name evidence="1" type="ORF">VFH_VI181240</name>
</gene>
<proteinExistence type="predicted"/>
<dbReference type="AlphaFoldDB" id="A0AAV1BE09"/>
<organism evidence="1 2">
    <name type="scientific">Vicia faba</name>
    <name type="common">Broad bean</name>
    <name type="synonym">Faba vulgaris</name>
    <dbReference type="NCBI Taxonomy" id="3906"/>
    <lineage>
        <taxon>Eukaryota</taxon>
        <taxon>Viridiplantae</taxon>
        <taxon>Streptophyta</taxon>
        <taxon>Embryophyta</taxon>
        <taxon>Tracheophyta</taxon>
        <taxon>Spermatophyta</taxon>
        <taxon>Magnoliopsida</taxon>
        <taxon>eudicotyledons</taxon>
        <taxon>Gunneridae</taxon>
        <taxon>Pentapetalae</taxon>
        <taxon>rosids</taxon>
        <taxon>fabids</taxon>
        <taxon>Fabales</taxon>
        <taxon>Fabaceae</taxon>
        <taxon>Papilionoideae</taxon>
        <taxon>50 kb inversion clade</taxon>
        <taxon>NPAAA clade</taxon>
        <taxon>Hologalegina</taxon>
        <taxon>IRL clade</taxon>
        <taxon>Fabeae</taxon>
        <taxon>Vicia</taxon>
    </lineage>
</organism>
<evidence type="ECO:0000313" key="1">
    <source>
        <dbReference type="EMBL" id="CAI8619644.1"/>
    </source>
</evidence>
<dbReference type="Proteomes" id="UP001157006">
    <property type="component" value="Chromosome 6"/>
</dbReference>
<evidence type="ECO:0000313" key="2">
    <source>
        <dbReference type="Proteomes" id="UP001157006"/>
    </source>
</evidence>
<dbReference type="EMBL" id="OX451741">
    <property type="protein sequence ID" value="CAI8619644.1"/>
    <property type="molecule type" value="Genomic_DNA"/>
</dbReference>